<keyword evidence="2" id="KW-1185">Reference proteome</keyword>
<accession>A0ACB9ZCQ9</accession>
<dbReference type="EMBL" id="MU393434">
    <property type="protein sequence ID" value="KAI4868980.1"/>
    <property type="molecule type" value="Genomic_DNA"/>
</dbReference>
<gene>
    <name evidence="1" type="ORF">F4820DRAFT_408442</name>
</gene>
<proteinExistence type="predicted"/>
<name>A0ACB9ZCQ9_9PEZI</name>
<sequence>MDKFALASGALFGAARQMNTVLFGANYSSIVESAILATPSVDSNTVTVDVSLSPVIDTHDFTTTTSAAGGAITHVIVDMTTDEEPSSGRMVDSGIEIDTIVTSASVRPQEITPASQMTGATAAVGHSSASQVVATDVPDAASTEHY</sequence>
<protein>
    <submittedName>
        <fullName evidence="1">Uncharacterized protein</fullName>
    </submittedName>
</protein>
<evidence type="ECO:0000313" key="1">
    <source>
        <dbReference type="EMBL" id="KAI4868980.1"/>
    </source>
</evidence>
<reference evidence="1 2" key="1">
    <citation type="journal article" date="2022" name="New Phytol.">
        <title>Ecological generalism drives hyperdiversity of secondary metabolite gene clusters in xylarialean endophytes.</title>
        <authorList>
            <person name="Franco M.E.E."/>
            <person name="Wisecaver J.H."/>
            <person name="Arnold A.E."/>
            <person name="Ju Y.M."/>
            <person name="Slot J.C."/>
            <person name="Ahrendt S."/>
            <person name="Moore L.P."/>
            <person name="Eastman K.E."/>
            <person name="Scott K."/>
            <person name="Konkel Z."/>
            <person name="Mondo S.J."/>
            <person name="Kuo A."/>
            <person name="Hayes R.D."/>
            <person name="Haridas S."/>
            <person name="Andreopoulos B."/>
            <person name="Riley R."/>
            <person name="LaButti K."/>
            <person name="Pangilinan J."/>
            <person name="Lipzen A."/>
            <person name="Amirebrahimi M."/>
            <person name="Yan J."/>
            <person name="Adam C."/>
            <person name="Keymanesh K."/>
            <person name="Ng V."/>
            <person name="Louie K."/>
            <person name="Northen T."/>
            <person name="Drula E."/>
            <person name="Henrissat B."/>
            <person name="Hsieh H.M."/>
            <person name="Youens-Clark K."/>
            <person name="Lutzoni F."/>
            <person name="Miadlikowska J."/>
            <person name="Eastwood D.C."/>
            <person name="Hamelin R.C."/>
            <person name="Grigoriev I.V."/>
            <person name="U'Ren J.M."/>
        </authorList>
    </citation>
    <scope>NUCLEOTIDE SEQUENCE [LARGE SCALE GENOMIC DNA]</scope>
    <source>
        <strain evidence="1 2">CBS 119005</strain>
    </source>
</reference>
<dbReference type="Proteomes" id="UP001497700">
    <property type="component" value="Unassembled WGS sequence"/>
</dbReference>
<comment type="caution">
    <text evidence="1">The sequence shown here is derived from an EMBL/GenBank/DDBJ whole genome shotgun (WGS) entry which is preliminary data.</text>
</comment>
<evidence type="ECO:0000313" key="2">
    <source>
        <dbReference type="Proteomes" id="UP001497700"/>
    </source>
</evidence>
<organism evidence="1 2">
    <name type="scientific">Hypoxylon rubiginosum</name>
    <dbReference type="NCBI Taxonomy" id="110542"/>
    <lineage>
        <taxon>Eukaryota</taxon>
        <taxon>Fungi</taxon>
        <taxon>Dikarya</taxon>
        <taxon>Ascomycota</taxon>
        <taxon>Pezizomycotina</taxon>
        <taxon>Sordariomycetes</taxon>
        <taxon>Xylariomycetidae</taxon>
        <taxon>Xylariales</taxon>
        <taxon>Hypoxylaceae</taxon>
        <taxon>Hypoxylon</taxon>
    </lineage>
</organism>